<accession>A0ABV7IFI3</accession>
<comment type="caution">
    <text evidence="2">The sequence shown here is derived from an EMBL/GenBank/DDBJ whole genome shotgun (WGS) entry which is preliminary data.</text>
</comment>
<evidence type="ECO:0000256" key="1">
    <source>
        <dbReference type="SAM" id="MobiDB-lite"/>
    </source>
</evidence>
<name>A0ABV7IFI3_9RHOB</name>
<dbReference type="EMBL" id="JBHRTE010000048">
    <property type="protein sequence ID" value="MFC3168753.1"/>
    <property type="molecule type" value="Genomic_DNA"/>
</dbReference>
<evidence type="ECO:0000313" key="3">
    <source>
        <dbReference type="Proteomes" id="UP001595557"/>
    </source>
</evidence>
<dbReference type="RefSeq" id="WP_207467508.1">
    <property type="nucleotide sequence ID" value="NZ_JAFNAW010000015.1"/>
</dbReference>
<organism evidence="2 3">
    <name type="scientific">Paracoccus fontiphilus</name>
    <dbReference type="NCBI Taxonomy" id="1815556"/>
    <lineage>
        <taxon>Bacteria</taxon>
        <taxon>Pseudomonadati</taxon>
        <taxon>Pseudomonadota</taxon>
        <taxon>Alphaproteobacteria</taxon>
        <taxon>Rhodobacterales</taxon>
        <taxon>Paracoccaceae</taxon>
        <taxon>Paracoccus</taxon>
    </lineage>
</organism>
<dbReference type="Proteomes" id="UP001595557">
    <property type="component" value="Unassembled WGS sequence"/>
</dbReference>
<proteinExistence type="predicted"/>
<gene>
    <name evidence="2" type="ORF">ACFOD7_11915</name>
</gene>
<protein>
    <submittedName>
        <fullName evidence="2">Uncharacterized protein</fullName>
    </submittedName>
</protein>
<reference evidence="3" key="1">
    <citation type="journal article" date="2019" name="Int. J. Syst. Evol. Microbiol.">
        <title>The Global Catalogue of Microorganisms (GCM) 10K type strain sequencing project: providing services to taxonomists for standard genome sequencing and annotation.</title>
        <authorList>
            <consortium name="The Broad Institute Genomics Platform"/>
            <consortium name="The Broad Institute Genome Sequencing Center for Infectious Disease"/>
            <person name="Wu L."/>
            <person name="Ma J."/>
        </authorList>
    </citation>
    <scope>NUCLEOTIDE SEQUENCE [LARGE SCALE GENOMIC DNA]</scope>
    <source>
        <strain evidence="3">KCTC 52239</strain>
    </source>
</reference>
<sequence length="88" mass="8903">MAPSRAQGKIAPPRLETAASAGQLHPPLSAPSNAGGKSAGRKEEPGVPCCVRTAPFRGQQVFLPRSVRAMIAASQAAPVNGSTPDMAA</sequence>
<feature type="region of interest" description="Disordered" evidence="1">
    <location>
        <begin position="1"/>
        <end position="47"/>
    </location>
</feature>
<evidence type="ECO:0000313" key="2">
    <source>
        <dbReference type="EMBL" id="MFC3168753.1"/>
    </source>
</evidence>
<keyword evidence="3" id="KW-1185">Reference proteome</keyword>